<evidence type="ECO:0000313" key="1">
    <source>
        <dbReference type="EMBL" id="MFC5357089.1"/>
    </source>
</evidence>
<evidence type="ECO:0000313" key="2">
    <source>
        <dbReference type="Proteomes" id="UP001596166"/>
    </source>
</evidence>
<keyword evidence="2" id="KW-1185">Reference proteome</keyword>
<name>A0ABW0G801_9PROT</name>
<organism evidence="1 2">
    <name type="scientific">Azospirillum himalayense</name>
    <dbReference type="NCBI Taxonomy" id="654847"/>
    <lineage>
        <taxon>Bacteria</taxon>
        <taxon>Pseudomonadati</taxon>
        <taxon>Pseudomonadota</taxon>
        <taxon>Alphaproteobacteria</taxon>
        <taxon>Rhodospirillales</taxon>
        <taxon>Azospirillaceae</taxon>
        <taxon>Azospirillum</taxon>
    </lineage>
</organism>
<reference evidence="2" key="1">
    <citation type="journal article" date="2019" name="Int. J. Syst. Evol. Microbiol.">
        <title>The Global Catalogue of Microorganisms (GCM) 10K type strain sequencing project: providing services to taxonomists for standard genome sequencing and annotation.</title>
        <authorList>
            <consortium name="The Broad Institute Genomics Platform"/>
            <consortium name="The Broad Institute Genome Sequencing Center for Infectious Disease"/>
            <person name="Wu L."/>
            <person name="Ma J."/>
        </authorList>
    </citation>
    <scope>NUCLEOTIDE SEQUENCE [LARGE SCALE GENOMIC DNA]</scope>
    <source>
        <strain evidence="2">CCUG 58760</strain>
    </source>
</reference>
<dbReference type="EMBL" id="JBHSLC010000038">
    <property type="protein sequence ID" value="MFC5357089.1"/>
    <property type="molecule type" value="Genomic_DNA"/>
</dbReference>
<accession>A0ABW0G801</accession>
<comment type="caution">
    <text evidence="1">The sequence shown here is derived from an EMBL/GenBank/DDBJ whole genome shotgun (WGS) entry which is preliminary data.</text>
</comment>
<dbReference type="RefSeq" id="WP_376996625.1">
    <property type="nucleotide sequence ID" value="NZ_JBHSLC010000038.1"/>
</dbReference>
<sequence length="186" mass="19747">MEDVICPADILAGTAATGATIIDNDIAVSDGLADLERIGRHARVFIDGMASGGWQLGGLNVYKASTSQPDTGQSIRDLLADLRATAELAVQATGRGATVSIDFADTRQAVDIHAEFDLVDDEAQDPALYDEHQDMLNRLAETLYGRAASGGWLDGVESMSASCRVEPVSAHEQARAFRTLSQQRAA</sequence>
<dbReference type="Proteomes" id="UP001596166">
    <property type="component" value="Unassembled WGS sequence"/>
</dbReference>
<gene>
    <name evidence="1" type="ORF">ACFPMG_18925</name>
</gene>
<protein>
    <submittedName>
        <fullName evidence="1">Uncharacterized protein</fullName>
    </submittedName>
</protein>
<proteinExistence type="predicted"/>